<evidence type="ECO:0000256" key="1">
    <source>
        <dbReference type="ARBA" id="ARBA00022491"/>
    </source>
</evidence>
<dbReference type="RefSeq" id="WP_015526593.1">
    <property type="nucleotide sequence ID" value="NZ_JAAIUP010000030.1"/>
</dbReference>
<name>A0AAW5CU06_9FIRM</name>
<organism evidence="6 7">
    <name type="scientific">Blautia massiliensis</name>
    <name type="common">ex Durand et al. 2017</name>
    <dbReference type="NCBI Taxonomy" id="1737424"/>
    <lineage>
        <taxon>Bacteria</taxon>
        <taxon>Bacillati</taxon>
        <taxon>Bacillota</taxon>
        <taxon>Clostridia</taxon>
        <taxon>Lachnospirales</taxon>
        <taxon>Lachnospiraceae</taxon>
        <taxon>Blautia</taxon>
    </lineage>
</organism>
<dbReference type="SUPFAM" id="SSF47413">
    <property type="entry name" value="lambda repressor-like DNA-binding domains"/>
    <property type="match status" value="1"/>
</dbReference>
<evidence type="ECO:0000313" key="6">
    <source>
        <dbReference type="EMBL" id="MCG5035079.1"/>
    </source>
</evidence>
<sequence>MSIKKIAEKAGVSPATVSRVLNNPNYKCSVSGLRDKIWKTAIEMNYVPNEAARNLKKGVSAKQEKTWYINILMTRTDSSTTDPFFAELLRVIESEIHDKNCILSKVWYMSVFSDDRKCRRENLDRLIDGMYDEVEGKRDGLIIIGRCNKEALKKLNKKYKSVVSVNRNSTNYEVDEVLCDGKKIAAAAVEYLIFLGHKNIGYIGQCHSEDRYNGYLETLKKHDLDVIPEYVIETKQTEAEGYEAMEKFFQSDDMPTGIYCANDISAIGMLKCLNKFRNRYYMPSIISSDDIQEAQFTRPMLTTVSLPKEDMGKFALYLLLDRLKGGHSGIVRMELEGRLMIRNSCSSVEDSMWSDYCI</sequence>
<evidence type="ECO:0000313" key="7">
    <source>
        <dbReference type="Proteomes" id="UP001200089"/>
    </source>
</evidence>
<keyword evidence="4" id="KW-0804">Transcription</keyword>
<dbReference type="PROSITE" id="PS50932">
    <property type="entry name" value="HTH_LACI_2"/>
    <property type="match status" value="1"/>
</dbReference>
<dbReference type="GO" id="GO:0003700">
    <property type="term" value="F:DNA-binding transcription factor activity"/>
    <property type="evidence" value="ECO:0007669"/>
    <property type="project" value="TreeGrafter"/>
</dbReference>
<comment type="caution">
    <text evidence="6">The sequence shown here is derived from an EMBL/GenBank/DDBJ whole genome shotgun (WGS) entry which is preliminary data.</text>
</comment>
<dbReference type="Gene3D" id="1.10.260.40">
    <property type="entry name" value="lambda repressor-like DNA-binding domains"/>
    <property type="match status" value="1"/>
</dbReference>
<dbReference type="PANTHER" id="PTHR30146">
    <property type="entry name" value="LACI-RELATED TRANSCRIPTIONAL REPRESSOR"/>
    <property type="match status" value="1"/>
</dbReference>
<dbReference type="Pfam" id="PF00356">
    <property type="entry name" value="LacI"/>
    <property type="match status" value="1"/>
</dbReference>
<keyword evidence="2" id="KW-0805">Transcription regulation</keyword>
<feature type="domain" description="HTH lacI-type" evidence="5">
    <location>
        <begin position="1"/>
        <end position="57"/>
    </location>
</feature>
<dbReference type="AlphaFoldDB" id="A0AAW5CU06"/>
<reference evidence="6" key="1">
    <citation type="submission" date="2022-01" db="EMBL/GenBank/DDBJ databases">
        <title>Collection of gut derived symbiotic bacterial strains cultured from healthy donors.</title>
        <authorList>
            <person name="Lin H."/>
            <person name="Kohout C."/>
            <person name="Waligurski E."/>
            <person name="Pamer E.G."/>
        </authorList>
    </citation>
    <scope>NUCLEOTIDE SEQUENCE</scope>
    <source>
        <strain evidence="6">DFI.1.11</strain>
    </source>
</reference>
<gene>
    <name evidence="6" type="ORF">L0P48_15930</name>
</gene>
<evidence type="ECO:0000256" key="3">
    <source>
        <dbReference type="ARBA" id="ARBA00023125"/>
    </source>
</evidence>
<evidence type="ECO:0000256" key="4">
    <source>
        <dbReference type="ARBA" id="ARBA00023163"/>
    </source>
</evidence>
<accession>A0AAW5CU06</accession>
<dbReference type="SUPFAM" id="SSF53822">
    <property type="entry name" value="Periplasmic binding protein-like I"/>
    <property type="match status" value="1"/>
</dbReference>
<dbReference type="Gene3D" id="3.40.50.2300">
    <property type="match status" value="2"/>
</dbReference>
<dbReference type="InterPro" id="IPR028082">
    <property type="entry name" value="Peripla_BP_I"/>
</dbReference>
<dbReference type="SMART" id="SM00354">
    <property type="entry name" value="HTH_LACI"/>
    <property type="match status" value="1"/>
</dbReference>
<dbReference type="InterPro" id="IPR046335">
    <property type="entry name" value="LacI/GalR-like_sensor"/>
</dbReference>
<evidence type="ECO:0000256" key="2">
    <source>
        <dbReference type="ARBA" id="ARBA00023015"/>
    </source>
</evidence>
<dbReference type="Pfam" id="PF13377">
    <property type="entry name" value="Peripla_BP_3"/>
    <property type="match status" value="1"/>
</dbReference>
<dbReference type="EMBL" id="JAKNDE010000029">
    <property type="protein sequence ID" value="MCG5035079.1"/>
    <property type="molecule type" value="Genomic_DNA"/>
</dbReference>
<keyword evidence="3" id="KW-0238">DNA-binding</keyword>
<protein>
    <submittedName>
        <fullName evidence="6">LacI family transcriptional regulator</fullName>
    </submittedName>
</protein>
<evidence type="ECO:0000259" key="5">
    <source>
        <dbReference type="PROSITE" id="PS50932"/>
    </source>
</evidence>
<dbReference type="CDD" id="cd01392">
    <property type="entry name" value="HTH_LacI"/>
    <property type="match status" value="1"/>
</dbReference>
<dbReference type="Proteomes" id="UP001200089">
    <property type="component" value="Unassembled WGS sequence"/>
</dbReference>
<dbReference type="InterPro" id="IPR010982">
    <property type="entry name" value="Lambda_DNA-bd_dom_sf"/>
</dbReference>
<dbReference type="InterPro" id="IPR000843">
    <property type="entry name" value="HTH_LacI"/>
</dbReference>
<keyword evidence="1" id="KW-0678">Repressor</keyword>
<proteinExistence type="predicted"/>
<dbReference type="GO" id="GO:0000976">
    <property type="term" value="F:transcription cis-regulatory region binding"/>
    <property type="evidence" value="ECO:0007669"/>
    <property type="project" value="TreeGrafter"/>
</dbReference>
<dbReference type="PANTHER" id="PTHR30146:SF148">
    <property type="entry name" value="HTH-TYPE TRANSCRIPTIONAL REPRESSOR PURR-RELATED"/>
    <property type="match status" value="1"/>
</dbReference>